<evidence type="ECO:0000313" key="2">
    <source>
        <dbReference type="Proteomes" id="UP000436088"/>
    </source>
</evidence>
<keyword evidence="2" id="KW-1185">Reference proteome</keyword>
<proteinExistence type="predicted"/>
<organism evidence="1 2">
    <name type="scientific">Hibiscus syriacus</name>
    <name type="common">Rose of Sharon</name>
    <dbReference type="NCBI Taxonomy" id="106335"/>
    <lineage>
        <taxon>Eukaryota</taxon>
        <taxon>Viridiplantae</taxon>
        <taxon>Streptophyta</taxon>
        <taxon>Embryophyta</taxon>
        <taxon>Tracheophyta</taxon>
        <taxon>Spermatophyta</taxon>
        <taxon>Magnoliopsida</taxon>
        <taxon>eudicotyledons</taxon>
        <taxon>Gunneridae</taxon>
        <taxon>Pentapetalae</taxon>
        <taxon>rosids</taxon>
        <taxon>malvids</taxon>
        <taxon>Malvales</taxon>
        <taxon>Malvaceae</taxon>
        <taxon>Malvoideae</taxon>
        <taxon>Hibiscus</taxon>
    </lineage>
</organism>
<reference evidence="1" key="1">
    <citation type="submission" date="2019-09" db="EMBL/GenBank/DDBJ databases">
        <title>Draft genome information of white flower Hibiscus syriacus.</title>
        <authorList>
            <person name="Kim Y.-M."/>
        </authorList>
    </citation>
    <scope>NUCLEOTIDE SEQUENCE [LARGE SCALE GENOMIC DNA]</scope>
    <source>
        <strain evidence="1">YM2019G1</strain>
    </source>
</reference>
<sequence>MKESSRMPLFDLRKLNASLPMPKLTDRSTEILVLGAKDDFLVDAKGLDETGRFYDVSPICIEGVAHDMMLDCSWKKGAHAILSWLNGFSR</sequence>
<name>A0A6A3BS20_HIBSY</name>
<protein>
    <submittedName>
        <fullName evidence="1">Catalytic</fullName>
    </submittedName>
</protein>
<accession>A0A6A3BS20</accession>
<dbReference type="AlphaFoldDB" id="A0A6A3BS20"/>
<dbReference type="Proteomes" id="UP000436088">
    <property type="component" value="Unassembled WGS sequence"/>
</dbReference>
<evidence type="ECO:0000313" key="1">
    <source>
        <dbReference type="EMBL" id="KAE8718721.1"/>
    </source>
</evidence>
<dbReference type="EMBL" id="VEPZ02000801">
    <property type="protein sequence ID" value="KAE8718721.1"/>
    <property type="molecule type" value="Genomic_DNA"/>
</dbReference>
<comment type="caution">
    <text evidence="1">The sequence shown here is derived from an EMBL/GenBank/DDBJ whole genome shotgun (WGS) entry which is preliminary data.</text>
</comment>
<gene>
    <name evidence="1" type="ORF">F3Y22_tig00109992pilonHSYRG00020</name>
</gene>